<reference evidence="2 3" key="1">
    <citation type="submission" date="2016-01" db="EMBL/GenBank/DDBJ databases">
        <title>Annotation of Pseudomonas oryzihabitans USDA-ARS-USMARC-56511.</title>
        <authorList>
            <person name="Harhay G.P."/>
            <person name="Harhay D.M."/>
            <person name="Smith T.P.L."/>
            <person name="Bono J.L."/>
            <person name="Heaton M.P."/>
            <person name="Clawson M.L."/>
            <person name="Chitko-Mckown C.G."/>
            <person name="Capik S.F."/>
            <person name="DeDonder K.D."/>
            <person name="Apley M.D."/>
            <person name="Lubbers B.V."/>
            <person name="White B.J."/>
            <person name="Larson R.L."/>
        </authorList>
    </citation>
    <scope>NUCLEOTIDE SEQUENCE [LARGE SCALE GENOMIC DNA]</scope>
    <source>
        <strain evidence="2 3">USDA-ARS-USMARC-56511</strain>
    </source>
</reference>
<dbReference type="KEGG" id="por:APT59_21485"/>
<proteinExistence type="predicted"/>
<protein>
    <recommendedName>
        <fullName evidence="1">YjiS-like domain-containing protein</fullName>
    </recommendedName>
</protein>
<evidence type="ECO:0000313" key="2">
    <source>
        <dbReference type="EMBL" id="ALZ86657.1"/>
    </source>
</evidence>
<evidence type="ECO:0000259" key="1">
    <source>
        <dbReference type="Pfam" id="PF06568"/>
    </source>
</evidence>
<name>A0A0U4P6U0_9PSED</name>
<dbReference type="InterPro" id="IPR009506">
    <property type="entry name" value="YjiS-like"/>
</dbReference>
<dbReference type="AlphaFoldDB" id="A0A0U4P6U0"/>
<feature type="domain" description="YjiS-like" evidence="1">
    <location>
        <begin position="23"/>
        <end position="54"/>
    </location>
</feature>
<dbReference type="RefSeq" id="WP_059316698.1">
    <property type="nucleotide sequence ID" value="NZ_CP013987.1"/>
</dbReference>
<gene>
    <name evidence="2" type="ORF">APT59_21485</name>
</gene>
<evidence type="ECO:0000313" key="3">
    <source>
        <dbReference type="Proteomes" id="UP000064137"/>
    </source>
</evidence>
<organism evidence="2 3">
    <name type="scientific">Pseudomonas oryzihabitans</name>
    <dbReference type="NCBI Taxonomy" id="47885"/>
    <lineage>
        <taxon>Bacteria</taxon>
        <taxon>Pseudomonadati</taxon>
        <taxon>Pseudomonadota</taxon>
        <taxon>Gammaproteobacteria</taxon>
        <taxon>Pseudomonadales</taxon>
        <taxon>Pseudomonadaceae</taxon>
        <taxon>Pseudomonas</taxon>
    </lineage>
</organism>
<sequence length="69" mass="8152">MDPLTFSSAPVRSLVCCRGFRRLLQLFARWRRRSIGRRQLQRLDPRALGDLGLNLADQYREGSKSFWQE</sequence>
<accession>A0A0U4P6U0</accession>
<dbReference type="Proteomes" id="UP000064137">
    <property type="component" value="Chromosome"/>
</dbReference>
<dbReference type="Pfam" id="PF06568">
    <property type="entry name" value="YjiS-like"/>
    <property type="match status" value="1"/>
</dbReference>
<dbReference type="EMBL" id="CP013987">
    <property type="protein sequence ID" value="ALZ86657.1"/>
    <property type="molecule type" value="Genomic_DNA"/>
</dbReference>